<feature type="domain" description="S-adenosyl-l-methionine hydroxide adenosyltransferase C-terminal" evidence="4">
    <location>
        <begin position="174"/>
        <end position="253"/>
    </location>
</feature>
<reference evidence="5 8" key="1">
    <citation type="journal article" date="2014" name="Genome Announc.">
        <title>Draft Genome Sequence of the Sulfolobales Archaeon AZ1, Obtained through Metagenomic Analysis of a Mexican Hot Spring.</title>
        <authorList>
            <person name="Servin-Garciduenas L.E."/>
            <person name="Martinez-Romero E."/>
        </authorList>
    </citation>
    <scope>NUCLEOTIDE SEQUENCE [LARGE SCALE GENOMIC DNA]</scope>
    <source>
        <strain evidence="5">AZ1-illumnia</strain>
    </source>
</reference>
<dbReference type="EMBL" id="ASRH01000004">
    <property type="protein sequence ID" value="EWG07234.1"/>
    <property type="molecule type" value="Genomic_DNA"/>
</dbReference>
<evidence type="ECO:0000256" key="1">
    <source>
        <dbReference type="ARBA" id="ARBA00022691"/>
    </source>
</evidence>
<organism evidence="5 8">
    <name type="scientific">Candidatus Aramenus sulfurataquae</name>
    <dbReference type="NCBI Taxonomy" id="1326980"/>
    <lineage>
        <taxon>Archaea</taxon>
        <taxon>Thermoproteota</taxon>
        <taxon>Thermoprotei</taxon>
        <taxon>Sulfolobales</taxon>
        <taxon>Sulfolobaceae</taxon>
        <taxon>Candidatus Aramenus</taxon>
    </lineage>
</organism>
<dbReference type="InterPro" id="IPR046470">
    <property type="entry name" value="SAM_HAT_C"/>
</dbReference>
<dbReference type="PIRSF" id="PIRSF006779">
    <property type="entry name" value="UCP006779"/>
    <property type="match status" value="1"/>
</dbReference>
<comment type="caution">
    <text evidence="5">The sequence shown here is derived from an EMBL/GenBank/DDBJ whole genome shotgun (WGS) entry which is preliminary data.</text>
</comment>
<keyword evidence="8" id="KW-1185">Reference proteome</keyword>
<gene>
    <name evidence="5" type="ORF">ASUL_04556</name>
    <name evidence="6" type="ORF">TQ35_04850</name>
</gene>
<protein>
    <recommendedName>
        <fullName evidence="9">SAM-dependent chlorinase/fluorinase</fullName>
    </recommendedName>
</protein>
<proteinExistence type="inferred from homology"/>
<sequence length="267" mass="29581">MRQIAILTDFGISDNYNGVMEAVIRKINPEVTITYITPNARNFDVISGAYLLYTAYKYFPKGTIFLVVIDPGVGTSRKPLIVKTNKYFFVGPDNGVLYPAIHDDGIRKVVAISNKRLYLSKQTSYTFHGRDIFSVASAFLSLGIDVLTFGEEVDPNSLVRLEFKQEDRGNSVCGTVIYVDHFGNVATSIRKEARGVKGVTIRDRKFSAKRVNTFGEGRPGELLVYTNSYGFLEIGINKGSASQFTGAETGDEVCVELYTQEDSSRST</sequence>
<keyword evidence="1" id="KW-0949">S-adenosyl-L-methionine</keyword>
<evidence type="ECO:0000313" key="6">
    <source>
        <dbReference type="EMBL" id="KJR78887.1"/>
    </source>
</evidence>
<comment type="similarity">
    <text evidence="2">Belongs to the SAM hydrolase / SAM-dependent halogenase family.</text>
</comment>
<evidence type="ECO:0000256" key="2">
    <source>
        <dbReference type="ARBA" id="ARBA00024035"/>
    </source>
</evidence>
<dbReference type="SUPFAM" id="SSF102522">
    <property type="entry name" value="Bacterial fluorinating enzyme, N-terminal domain"/>
    <property type="match status" value="1"/>
</dbReference>
<dbReference type="Pfam" id="PF01887">
    <property type="entry name" value="SAM_HAT_N"/>
    <property type="match status" value="1"/>
</dbReference>
<dbReference type="InterPro" id="IPR002747">
    <property type="entry name" value="SAM_OH_AdoTrfase"/>
</dbReference>
<dbReference type="PATRIC" id="fig|1326980.6.peg.902"/>
<dbReference type="PANTHER" id="PTHR35092:SF1">
    <property type="entry name" value="CHLORINASE MJ1651"/>
    <property type="match status" value="1"/>
</dbReference>
<dbReference type="InterPro" id="IPR046469">
    <property type="entry name" value="SAM_HAT_N"/>
</dbReference>
<dbReference type="PANTHER" id="PTHR35092">
    <property type="entry name" value="CHLORINASE MJ1651"/>
    <property type="match status" value="1"/>
</dbReference>
<evidence type="ECO:0000259" key="3">
    <source>
        <dbReference type="Pfam" id="PF01887"/>
    </source>
</evidence>
<dbReference type="Pfam" id="PF20257">
    <property type="entry name" value="SAM_HAT_C"/>
    <property type="match status" value="1"/>
</dbReference>
<evidence type="ECO:0000259" key="4">
    <source>
        <dbReference type="Pfam" id="PF20257"/>
    </source>
</evidence>
<dbReference type="SUPFAM" id="SSF101852">
    <property type="entry name" value="Bacterial fluorinating enzyme, C-terminal domain"/>
    <property type="match status" value="1"/>
</dbReference>
<dbReference type="Gene3D" id="2.40.30.90">
    <property type="entry name" value="Bacterial fluorinating enzyme like"/>
    <property type="match status" value="1"/>
</dbReference>
<feature type="domain" description="S-adenosyl-l-methionine hydroxide adenosyltransferase N-terminal" evidence="3">
    <location>
        <begin position="4"/>
        <end position="146"/>
    </location>
</feature>
<evidence type="ECO:0000313" key="8">
    <source>
        <dbReference type="Proteomes" id="UP000054284"/>
    </source>
</evidence>
<name>W7L6I4_9CREN</name>
<dbReference type="InterPro" id="IPR023228">
    <property type="entry name" value="SAM_OH_AdoTrfase_N_sf"/>
</dbReference>
<dbReference type="InterPro" id="IPR023227">
    <property type="entry name" value="SAM_OH_AdoTrfase_C_sf"/>
</dbReference>
<evidence type="ECO:0008006" key="9">
    <source>
        <dbReference type="Google" id="ProtNLM"/>
    </source>
</evidence>
<accession>W7L6I4</accession>
<dbReference type="EMBL" id="JZWS01000039">
    <property type="protein sequence ID" value="KJR78887.1"/>
    <property type="molecule type" value="Genomic_DNA"/>
</dbReference>
<dbReference type="AlphaFoldDB" id="W7L6I4"/>
<dbReference type="Proteomes" id="UP000054284">
    <property type="component" value="Unassembled WGS sequence"/>
</dbReference>
<reference evidence="6 7" key="2">
    <citation type="submission" date="2015-03" db="EMBL/GenBank/DDBJ databases">
        <title>Metagenome Sequencing of an Archaeal-Dominated Microbial Community from a Hot Spring at the Los Azufres Geothermal Field, Mexico.</title>
        <authorList>
            <person name="Servin-Garciduenas L.E."/>
            <person name="Martinez-Romero E."/>
        </authorList>
    </citation>
    <scope>NUCLEOTIDE SEQUENCE [LARGE SCALE GENOMIC DNA]</scope>
    <source>
        <strain evidence="6">AZ1-454</strain>
    </source>
</reference>
<evidence type="ECO:0000313" key="5">
    <source>
        <dbReference type="EMBL" id="EWG07234.1"/>
    </source>
</evidence>
<dbReference type="Gene3D" id="3.40.50.10790">
    <property type="entry name" value="S-adenosyl-l-methionine hydroxide adenosyltransferase, N-terminal"/>
    <property type="match status" value="1"/>
</dbReference>
<evidence type="ECO:0000313" key="7">
    <source>
        <dbReference type="Proteomes" id="UP000053480"/>
    </source>
</evidence>